<name>A0A848BBE1_9FIRM</name>
<reference evidence="6 7" key="1">
    <citation type="submission" date="2020-04" db="EMBL/GenBank/DDBJ databases">
        <authorList>
            <person name="Hitch T.C.A."/>
            <person name="Wylensek D."/>
            <person name="Clavel T."/>
        </authorList>
    </citation>
    <scope>NUCLEOTIDE SEQUENCE [LARGE SCALE GENOMIC DNA]</scope>
    <source>
        <strain evidence="6 7">PG-130-P53-12</strain>
    </source>
</reference>
<dbReference type="Pfam" id="PF13144">
    <property type="entry name" value="ChapFlgA"/>
    <property type="match status" value="1"/>
</dbReference>
<keyword evidence="6" id="KW-0969">Cilium</keyword>
<dbReference type="Gene3D" id="2.30.30.760">
    <property type="match status" value="1"/>
</dbReference>
<evidence type="ECO:0000256" key="1">
    <source>
        <dbReference type="ARBA" id="ARBA00004418"/>
    </source>
</evidence>
<keyword evidence="6" id="KW-0966">Cell projection</keyword>
<organism evidence="6 7">
    <name type="scientific">Selenomonas bovis</name>
    <dbReference type="NCBI Taxonomy" id="416586"/>
    <lineage>
        <taxon>Bacteria</taxon>
        <taxon>Bacillati</taxon>
        <taxon>Bacillota</taxon>
        <taxon>Negativicutes</taxon>
        <taxon>Selenomonadales</taxon>
        <taxon>Selenomonadaceae</taxon>
        <taxon>Selenomonas</taxon>
    </lineage>
</organism>
<dbReference type="PANTHER" id="PTHR36307:SF1">
    <property type="entry name" value="FLAGELLA BASAL BODY P-RING FORMATION PROTEIN FLGA"/>
    <property type="match status" value="1"/>
</dbReference>
<dbReference type="EMBL" id="JABAFA010000007">
    <property type="protein sequence ID" value="NMD98607.1"/>
    <property type="molecule type" value="Genomic_DNA"/>
</dbReference>
<evidence type="ECO:0000313" key="6">
    <source>
        <dbReference type="EMBL" id="NMD98607.1"/>
    </source>
</evidence>
<keyword evidence="4" id="KW-1005">Bacterial flagellum biogenesis</keyword>
<comment type="similarity">
    <text evidence="4">Belongs to the FlgA family.</text>
</comment>
<evidence type="ECO:0000313" key="7">
    <source>
        <dbReference type="Proteomes" id="UP000543804"/>
    </source>
</evidence>
<keyword evidence="2" id="KW-0732">Signal</keyword>
<dbReference type="InterPro" id="IPR017585">
    <property type="entry name" value="SAF_FlgA"/>
</dbReference>
<proteinExistence type="inferred from homology"/>
<comment type="function">
    <text evidence="4">Involved in the assembly process of the P-ring formation. It may associate with FlgF on the rod constituting a structure essential for the P-ring assembly or may act as a modulator protein for the P-ring assembly.</text>
</comment>
<evidence type="ECO:0000259" key="5">
    <source>
        <dbReference type="SMART" id="SM00858"/>
    </source>
</evidence>
<dbReference type="PANTHER" id="PTHR36307">
    <property type="entry name" value="FLAGELLA BASAL BODY P-RING FORMATION PROTEIN FLGA"/>
    <property type="match status" value="1"/>
</dbReference>
<evidence type="ECO:0000256" key="3">
    <source>
        <dbReference type="ARBA" id="ARBA00022764"/>
    </source>
</evidence>
<keyword evidence="6" id="KW-0282">Flagellum</keyword>
<dbReference type="Proteomes" id="UP000543804">
    <property type="component" value="Unassembled WGS sequence"/>
</dbReference>
<feature type="domain" description="SAF" evidence="5">
    <location>
        <begin position="108"/>
        <end position="170"/>
    </location>
</feature>
<dbReference type="Gene3D" id="3.90.1210.10">
    <property type="entry name" value="Antifreeze-like/N-acetylneuraminic acid synthase C-terminal domain"/>
    <property type="match status" value="1"/>
</dbReference>
<dbReference type="InterPro" id="IPR039246">
    <property type="entry name" value="Flagellar_FlgA"/>
</dbReference>
<dbReference type="GO" id="GO:0042597">
    <property type="term" value="C:periplasmic space"/>
    <property type="evidence" value="ECO:0007669"/>
    <property type="project" value="UniProtKB-SubCell"/>
</dbReference>
<gene>
    <name evidence="6" type="primary">flgA</name>
    <name evidence="6" type="ORF">HF878_03795</name>
</gene>
<comment type="subcellular location">
    <subcellularLocation>
        <location evidence="1 4">Periplasm</location>
    </subcellularLocation>
</comment>
<dbReference type="RefSeq" id="WP_170077245.1">
    <property type="nucleotide sequence ID" value="NZ_JABAFA010000007.1"/>
</dbReference>
<protein>
    <recommendedName>
        <fullName evidence="4">Flagella basal body P-ring formation protein FlgA</fullName>
    </recommendedName>
</protein>
<keyword evidence="7" id="KW-1185">Reference proteome</keyword>
<keyword evidence="3 4" id="KW-0574">Periplasm</keyword>
<evidence type="ECO:0000256" key="4">
    <source>
        <dbReference type="RuleBase" id="RU362063"/>
    </source>
</evidence>
<accession>A0A848BBE1</accession>
<dbReference type="NCBIfam" id="TIGR03170">
    <property type="entry name" value="flgA_cterm"/>
    <property type="match status" value="1"/>
</dbReference>
<sequence length="235" mass="25247">MFPAAASAYGGGTQAERFPQTVTAAQFAAYAQEKLEQELAARGETRRHTLTLTRAAAAMHAPAGALICEVKVPGAIRYGGLTPVHVLVYVDGKFYRRAVLYFRVQVYDTVLVAAHDLRPEQTIGAEDVRLAEVTVEDADTVYLKEVAEVSGRVPTRFLSSGKPLVATVLQAARVLEAGDPVTLVTRYHGIEVKAEGVALQRGRIGERIRVRNARSAKVLLGTVVDAHTVQLGGDG</sequence>
<dbReference type="SMART" id="SM00858">
    <property type="entry name" value="SAF"/>
    <property type="match status" value="1"/>
</dbReference>
<dbReference type="CDD" id="cd11614">
    <property type="entry name" value="SAF_CpaB_FlgA_like"/>
    <property type="match status" value="1"/>
</dbReference>
<dbReference type="AlphaFoldDB" id="A0A848BBE1"/>
<dbReference type="GO" id="GO:0044780">
    <property type="term" value="P:bacterial-type flagellum assembly"/>
    <property type="evidence" value="ECO:0007669"/>
    <property type="project" value="InterPro"/>
</dbReference>
<dbReference type="InterPro" id="IPR013974">
    <property type="entry name" value="SAF"/>
</dbReference>
<comment type="caution">
    <text evidence="6">The sequence shown here is derived from an EMBL/GenBank/DDBJ whole genome shotgun (WGS) entry which is preliminary data.</text>
</comment>
<evidence type="ECO:0000256" key="2">
    <source>
        <dbReference type="ARBA" id="ARBA00022729"/>
    </source>
</evidence>